<reference evidence="1" key="1">
    <citation type="submission" date="2014-09" db="EMBL/GenBank/DDBJ databases">
        <authorList>
            <person name="Magalhaes I.L.F."/>
            <person name="Oliveira U."/>
            <person name="Santos F.R."/>
            <person name="Vidigal T.H.D.A."/>
            <person name="Brescovit A.D."/>
            <person name="Santos A.J."/>
        </authorList>
    </citation>
    <scope>NUCLEOTIDE SEQUENCE</scope>
    <source>
        <tissue evidence="1">Shoot tissue taken approximately 20 cm above the soil surface</tissue>
    </source>
</reference>
<organism evidence="1">
    <name type="scientific">Arundo donax</name>
    <name type="common">Giant reed</name>
    <name type="synonym">Donax arundinaceus</name>
    <dbReference type="NCBI Taxonomy" id="35708"/>
    <lineage>
        <taxon>Eukaryota</taxon>
        <taxon>Viridiplantae</taxon>
        <taxon>Streptophyta</taxon>
        <taxon>Embryophyta</taxon>
        <taxon>Tracheophyta</taxon>
        <taxon>Spermatophyta</taxon>
        <taxon>Magnoliopsida</taxon>
        <taxon>Liliopsida</taxon>
        <taxon>Poales</taxon>
        <taxon>Poaceae</taxon>
        <taxon>PACMAD clade</taxon>
        <taxon>Arundinoideae</taxon>
        <taxon>Arundineae</taxon>
        <taxon>Arundo</taxon>
    </lineage>
</organism>
<proteinExistence type="predicted"/>
<dbReference type="EMBL" id="GBRH01245693">
    <property type="protein sequence ID" value="JAD52202.1"/>
    <property type="molecule type" value="Transcribed_RNA"/>
</dbReference>
<reference evidence="1" key="2">
    <citation type="journal article" date="2015" name="Data Brief">
        <title>Shoot transcriptome of the giant reed, Arundo donax.</title>
        <authorList>
            <person name="Barrero R.A."/>
            <person name="Guerrero F.D."/>
            <person name="Moolhuijzen P."/>
            <person name="Goolsby J.A."/>
            <person name="Tidwell J."/>
            <person name="Bellgard S.E."/>
            <person name="Bellgard M.I."/>
        </authorList>
    </citation>
    <scope>NUCLEOTIDE SEQUENCE</scope>
    <source>
        <tissue evidence="1">Shoot tissue taken approximately 20 cm above the soil surface</tissue>
    </source>
</reference>
<evidence type="ECO:0000313" key="1">
    <source>
        <dbReference type="EMBL" id="JAD52202.1"/>
    </source>
</evidence>
<dbReference type="AlphaFoldDB" id="A0A0A9AYR3"/>
<accession>A0A0A9AYR3</accession>
<sequence length="74" mass="7930">MLLVTYVRWTAVSLDLFAASDQQAAEWVKGLKKWWMVRTGPAALGLSGSALPVPGPTRRSHDGQMVNVAGGSCM</sequence>
<protein>
    <submittedName>
        <fullName evidence="1">Uncharacterized protein</fullName>
    </submittedName>
</protein>
<name>A0A0A9AYR3_ARUDO</name>